<feature type="transmembrane region" description="Helical" evidence="1">
    <location>
        <begin position="34"/>
        <end position="52"/>
    </location>
</feature>
<name>K6GRM0_9BACT</name>
<dbReference type="EMBL" id="ALAO01000128">
    <property type="protein sequence ID" value="EKO39601.1"/>
    <property type="molecule type" value="Genomic_DNA"/>
</dbReference>
<evidence type="ECO:0000313" key="3">
    <source>
        <dbReference type="Proteomes" id="UP000006272"/>
    </source>
</evidence>
<proteinExistence type="predicted"/>
<keyword evidence="1" id="KW-1133">Transmembrane helix</keyword>
<sequence length="55" mass="6109">MAVYANQTIIKYGVGFGSALAMSVSFALNKSIGWAIIHGLLGWFYVVYAWLFKAY</sequence>
<reference evidence="2 3" key="1">
    <citation type="submission" date="2012-07" db="EMBL/GenBank/DDBJ databases">
        <title>Draft genome sequence of Desulfovibrio magneticus str. Maddingley MBC34 obtained from a metagenomic sequence of a methanogenic enrichment isolated from coal-seam formation water in Victoria, Australia.</title>
        <authorList>
            <person name="Greenfield P."/>
            <person name="Hendry P."/>
            <person name="Li D."/>
            <person name="Rosewarne C.P."/>
            <person name="Tran-Dinh N."/>
            <person name="Elbourne L.D.H."/>
            <person name="Paulsen I.T."/>
            <person name="Midgley D.J."/>
        </authorList>
    </citation>
    <scope>NUCLEOTIDE SEQUENCE [LARGE SCALE GENOMIC DNA]</scope>
    <source>
        <strain evidence="3">Maddingley MBC34</strain>
    </source>
</reference>
<gene>
    <name evidence="2" type="ORF">B193_1689</name>
</gene>
<dbReference type="Proteomes" id="UP000006272">
    <property type="component" value="Unassembled WGS sequence"/>
</dbReference>
<dbReference type="AlphaFoldDB" id="K6GRM0"/>
<accession>K6GRM0</accession>
<organism evidence="2 3">
    <name type="scientific">Solidesulfovibrio magneticus str. Maddingley MBC34</name>
    <dbReference type="NCBI Taxonomy" id="1206767"/>
    <lineage>
        <taxon>Bacteria</taxon>
        <taxon>Pseudomonadati</taxon>
        <taxon>Thermodesulfobacteriota</taxon>
        <taxon>Desulfovibrionia</taxon>
        <taxon>Desulfovibrionales</taxon>
        <taxon>Desulfovibrionaceae</taxon>
        <taxon>Solidesulfovibrio</taxon>
    </lineage>
</organism>
<evidence type="ECO:0000313" key="2">
    <source>
        <dbReference type="EMBL" id="EKO39601.1"/>
    </source>
</evidence>
<evidence type="ECO:0000256" key="1">
    <source>
        <dbReference type="SAM" id="Phobius"/>
    </source>
</evidence>
<keyword evidence="1" id="KW-0472">Membrane</keyword>
<keyword evidence="1" id="KW-0812">Transmembrane</keyword>
<feature type="transmembrane region" description="Helical" evidence="1">
    <location>
        <begin position="9"/>
        <end position="28"/>
    </location>
</feature>
<comment type="caution">
    <text evidence="2">The sequence shown here is derived from an EMBL/GenBank/DDBJ whole genome shotgun (WGS) entry which is preliminary data.</text>
</comment>
<protein>
    <submittedName>
        <fullName evidence="2">Uncharacterized protein</fullName>
    </submittedName>
</protein>
<dbReference type="PATRIC" id="fig|1206767.3.peg.1654"/>